<dbReference type="EMBL" id="LQYN01000010">
    <property type="protein sequence ID" value="KYD11048.1"/>
    <property type="molecule type" value="Genomic_DNA"/>
</dbReference>
<evidence type="ECO:0000313" key="2">
    <source>
        <dbReference type="EMBL" id="KYD11048.1"/>
    </source>
</evidence>
<accession>A0A150LFD3</accession>
<reference evidence="2 3" key="1">
    <citation type="submission" date="2016-01" db="EMBL/GenBank/DDBJ databases">
        <title>Genome Sequences of Twelve Sporeforming Bacillus Species Isolated from Foods.</title>
        <authorList>
            <person name="Berendsen E.M."/>
            <person name="Wells-Bennik M.H."/>
            <person name="Krawcyk A.O."/>
            <person name="De Jong A."/>
            <person name="Holsappel S."/>
            <person name="Eijlander R.T."/>
            <person name="Kuipers O.P."/>
        </authorList>
    </citation>
    <scope>NUCLEOTIDE SEQUENCE [LARGE SCALE GENOMIC DNA]</scope>
    <source>
        <strain evidence="2 3">B4102</strain>
    </source>
</reference>
<dbReference type="GO" id="GO:0003677">
    <property type="term" value="F:DNA binding"/>
    <property type="evidence" value="ECO:0007669"/>
    <property type="project" value="InterPro"/>
</dbReference>
<dbReference type="PATRIC" id="fig|46224.3.peg.462"/>
<proteinExistence type="predicted"/>
<dbReference type="InterPro" id="IPR010093">
    <property type="entry name" value="SinI_DNA-bd"/>
</dbReference>
<evidence type="ECO:0000259" key="1">
    <source>
        <dbReference type="Pfam" id="PF12728"/>
    </source>
</evidence>
<dbReference type="OrthoDB" id="9805928at2"/>
<dbReference type="Gene3D" id="1.10.10.10">
    <property type="entry name" value="Winged helix-like DNA-binding domain superfamily/Winged helix DNA-binding domain"/>
    <property type="match status" value="1"/>
</dbReference>
<protein>
    <recommendedName>
        <fullName evidence="1">Helix-turn-helix domain-containing protein</fullName>
    </recommendedName>
</protein>
<evidence type="ECO:0000313" key="3">
    <source>
        <dbReference type="Proteomes" id="UP000075666"/>
    </source>
</evidence>
<dbReference type="RefSeq" id="WP_066226743.1">
    <property type="nucleotide sequence ID" value="NZ_JARMRX010000009.1"/>
</dbReference>
<dbReference type="InterPro" id="IPR036388">
    <property type="entry name" value="WH-like_DNA-bd_sf"/>
</dbReference>
<dbReference type="STRING" id="46224.B4102_0108"/>
<dbReference type="NCBIfam" id="TIGR01764">
    <property type="entry name" value="excise"/>
    <property type="match status" value="1"/>
</dbReference>
<name>A0A150LFD3_9BACI</name>
<dbReference type="InterPro" id="IPR041657">
    <property type="entry name" value="HTH_17"/>
</dbReference>
<dbReference type="Pfam" id="PF12728">
    <property type="entry name" value="HTH_17"/>
    <property type="match status" value="1"/>
</dbReference>
<keyword evidence="3" id="KW-1185">Reference proteome</keyword>
<dbReference type="AlphaFoldDB" id="A0A150LFD3"/>
<dbReference type="Proteomes" id="UP000075666">
    <property type="component" value="Unassembled WGS sequence"/>
</dbReference>
<dbReference type="InterPro" id="IPR009061">
    <property type="entry name" value="DNA-bd_dom_put_sf"/>
</dbReference>
<sequence>MNFKLELPEGTILVNRTDLKEVLQEMLVEVQGDNVKEEIMTIQEAADYLKVCAPTVRKLMAEKELPFFQRGQVIRLNRKDIKKWMQNNPKE</sequence>
<dbReference type="SUPFAM" id="SSF46955">
    <property type="entry name" value="Putative DNA-binding domain"/>
    <property type="match status" value="1"/>
</dbReference>
<organism evidence="2 3">
    <name type="scientific">Heyndrickxia sporothermodurans</name>
    <dbReference type="NCBI Taxonomy" id="46224"/>
    <lineage>
        <taxon>Bacteria</taxon>
        <taxon>Bacillati</taxon>
        <taxon>Bacillota</taxon>
        <taxon>Bacilli</taxon>
        <taxon>Bacillales</taxon>
        <taxon>Bacillaceae</taxon>
        <taxon>Heyndrickxia</taxon>
    </lineage>
</organism>
<feature type="domain" description="Helix-turn-helix" evidence="1">
    <location>
        <begin position="40"/>
        <end position="88"/>
    </location>
</feature>
<comment type="caution">
    <text evidence="2">The sequence shown here is derived from an EMBL/GenBank/DDBJ whole genome shotgun (WGS) entry which is preliminary data.</text>
</comment>
<gene>
    <name evidence="2" type="ORF">B4102_0108</name>
</gene>